<gene>
    <name evidence="2" type="ORF">CT0861_08967</name>
</gene>
<dbReference type="Proteomes" id="UP000076552">
    <property type="component" value="Unassembled WGS sequence"/>
</dbReference>
<evidence type="ECO:0000313" key="2">
    <source>
        <dbReference type="EMBL" id="KZL78665.1"/>
    </source>
</evidence>
<feature type="signal peptide" evidence="1">
    <location>
        <begin position="1"/>
        <end position="20"/>
    </location>
</feature>
<sequence length="239" mass="25740">MKSFGSVILALTALGQAVSATIQVEVRFSDQMVNVGNLDIFKTTWQKIYGAVGNQRSVVSDDIYPTNDDVCTSHYTDNNGNARVIINGQWGQVPGLGPHDSREALVQSIWESLKRGSDRTAWDVYTDCWGLTWQEGIPYWKTPACGAEAATVSRECQCPISSAQCQYYSKGHKVPSVIKANLYRDGALLADSLTIQFSSEAVVEKGGCGIVGLIASGMASFIPGVGSIFSKGITVLCDQ</sequence>
<dbReference type="EMBL" id="LFIV01000001">
    <property type="protein sequence ID" value="KZL78665.1"/>
    <property type="molecule type" value="Genomic_DNA"/>
</dbReference>
<dbReference type="STRING" id="708197.A0A161VYK6"/>
<accession>A0A161VYK6</accession>
<protein>
    <submittedName>
        <fullName evidence="2">Uncharacterized protein</fullName>
    </submittedName>
</protein>
<organism evidence="2 3">
    <name type="scientific">Colletotrichum tofieldiae</name>
    <dbReference type="NCBI Taxonomy" id="708197"/>
    <lineage>
        <taxon>Eukaryota</taxon>
        <taxon>Fungi</taxon>
        <taxon>Dikarya</taxon>
        <taxon>Ascomycota</taxon>
        <taxon>Pezizomycotina</taxon>
        <taxon>Sordariomycetes</taxon>
        <taxon>Hypocreomycetidae</taxon>
        <taxon>Glomerellales</taxon>
        <taxon>Glomerellaceae</taxon>
        <taxon>Colletotrichum</taxon>
        <taxon>Colletotrichum spaethianum species complex</taxon>
    </lineage>
</organism>
<comment type="caution">
    <text evidence="2">The sequence shown here is derived from an EMBL/GenBank/DDBJ whole genome shotgun (WGS) entry which is preliminary data.</text>
</comment>
<reference evidence="2 3" key="1">
    <citation type="submission" date="2015-06" db="EMBL/GenBank/DDBJ databases">
        <title>Survival trade-offs in plant roots during colonization by closely related pathogenic and mutualistic fungi.</title>
        <authorList>
            <person name="Hacquard S."/>
            <person name="Kracher B."/>
            <person name="Hiruma K."/>
            <person name="Weinman A."/>
            <person name="Muench P."/>
            <person name="Garrido Oter R."/>
            <person name="Ver Loren van Themaat E."/>
            <person name="Dallerey J.-F."/>
            <person name="Damm U."/>
            <person name="Henrissat B."/>
            <person name="Lespinet O."/>
            <person name="Thon M."/>
            <person name="Kemen E."/>
            <person name="McHardy A.C."/>
            <person name="Schulze-Lefert P."/>
            <person name="O'Connell R.J."/>
        </authorList>
    </citation>
    <scope>NUCLEOTIDE SEQUENCE [LARGE SCALE GENOMIC DNA]</scope>
    <source>
        <strain evidence="2 3">0861</strain>
    </source>
</reference>
<name>A0A161VYK6_9PEZI</name>
<evidence type="ECO:0000256" key="1">
    <source>
        <dbReference type="SAM" id="SignalP"/>
    </source>
</evidence>
<keyword evidence="3" id="KW-1185">Reference proteome</keyword>
<keyword evidence="1" id="KW-0732">Signal</keyword>
<proteinExistence type="predicted"/>
<dbReference type="AlphaFoldDB" id="A0A161VYK6"/>
<evidence type="ECO:0000313" key="3">
    <source>
        <dbReference type="Proteomes" id="UP000076552"/>
    </source>
</evidence>
<feature type="chain" id="PRO_5007828215" evidence="1">
    <location>
        <begin position="21"/>
        <end position="239"/>
    </location>
</feature>